<proteinExistence type="predicted"/>
<name>A0A9P6LWT1_MORAP</name>
<dbReference type="EMBL" id="JAAAHY010001751">
    <property type="protein sequence ID" value="KAF9946985.1"/>
    <property type="molecule type" value="Genomic_DNA"/>
</dbReference>
<organism evidence="2 3">
    <name type="scientific">Mortierella alpina</name>
    <name type="common">Oleaginous fungus</name>
    <name type="synonym">Mortierella renispora</name>
    <dbReference type="NCBI Taxonomy" id="64518"/>
    <lineage>
        <taxon>Eukaryota</taxon>
        <taxon>Fungi</taxon>
        <taxon>Fungi incertae sedis</taxon>
        <taxon>Mucoromycota</taxon>
        <taxon>Mortierellomycotina</taxon>
        <taxon>Mortierellomycetes</taxon>
        <taxon>Mortierellales</taxon>
        <taxon>Mortierellaceae</taxon>
        <taxon>Mortierella</taxon>
    </lineage>
</organism>
<dbReference type="Pfam" id="PF09692">
    <property type="entry name" value="Arb1"/>
    <property type="match status" value="1"/>
</dbReference>
<sequence>MDLEIVQVDLPDLSGPESPTEEAEQAEVDALSVAMVDRMLLGEAAVEPPASAQENATDVQETEGSGLHDAPVPLFAQVMLAEMDMSLPQGQQKPVNERRQVKVYFDTAVATKMLLGMRISAWVYTLSNGMSYLEQAYVYPTYYLEVDEEEWVDEESMEV</sequence>
<keyword evidence="3" id="KW-1185">Reference proteome</keyword>
<reference evidence="2" key="1">
    <citation type="journal article" date="2020" name="Fungal Divers.">
        <title>Resolving the Mortierellaceae phylogeny through synthesis of multi-gene phylogenetics and phylogenomics.</title>
        <authorList>
            <person name="Vandepol N."/>
            <person name="Liber J."/>
            <person name="Desiro A."/>
            <person name="Na H."/>
            <person name="Kennedy M."/>
            <person name="Barry K."/>
            <person name="Grigoriev I.V."/>
            <person name="Miller A.N."/>
            <person name="O'Donnell K."/>
            <person name="Stajich J.E."/>
            <person name="Bonito G."/>
        </authorList>
    </citation>
    <scope>NUCLEOTIDE SEQUENCE</scope>
    <source>
        <strain evidence="2">CK1249</strain>
    </source>
</reference>
<feature type="compositionally biased region" description="Polar residues" evidence="1">
    <location>
        <begin position="52"/>
        <end position="63"/>
    </location>
</feature>
<dbReference type="Proteomes" id="UP000738359">
    <property type="component" value="Unassembled WGS sequence"/>
</dbReference>
<dbReference type="GO" id="GO:0031047">
    <property type="term" value="P:regulatory ncRNA-mediated gene silencing"/>
    <property type="evidence" value="ECO:0007669"/>
    <property type="project" value="InterPro"/>
</dbReference>
<accession>A0A9P6LWT1</accession>
<evidence type="ECO:0000313" key="3">
    <source>
        <dbReference type="Proteomes" id="UP000738359"/>
    </source>
</evidence>
<comment type="caution">
    <text evidence="2">The sequence shown here is derived from an EMBL/GenBank/DDBJ whole genome shotgun (WGS) entry which is preliminary data.</text>
</comment>
<dbReference type="GO" id="GO:0033167">
    <property type="term" value="C:ARC complex"/>
    <property type="evidence" value="ECO:0007669"/>
    <property type="project" value="InterPro"/>
</dbReference>
<dbReference type="InterPro" id="IPR018606">
    <property type="entry name" value="Arb1"/>
</dbReference>
<feature type="region of interest" description="Disordered" evidence="1">
    <location>
        <begin position="46"/>
        <end position="68"/>
    </location>
</feature>
<feature type="region of interest" description="Disordered" evidence="1">
    <location>
        <begin position="1"/>
        <end position="23"/>
    </location>
</feature>
<evidence type="ECO:0000256" key="1">
    <source>
        <dbReference type="SAM" id="MobiDB-lite"/>
    </source>
</evidence>
<protein>
    <submittedName>
        <fullName evidence="2">Uncharacterized protein</fullName>
    </submittedName>
</protein>
<gene>
    <name evidence="2" type="ORF">BGZ70_002934</name>
</gene>
<dbReference type="AlphaFoldDB" id="A0A9P6LWT1"/>
<evidence type="ECO:0000313" key="2">
    <source>
        <dbReference type="EMBL" id="KAF9946985.1"/>
    </source>
</evidence>
<dbReference type="OrthoDB" id="435402at2759"/>